<gene>
    <name evidence="2" type="ORF">NDU88_008899</name>
</gene>
<accession>A0AAV7PVQ2</accession>
<proteinExistence type="predicted"/>
<reference evidence="2" key="1">
    <citation type="journal article" date="2022" name="bioRxiv">
        <title>Sequencing and chromosome-scale assembly of the giantPleurodeles waltlgenome.</title>
        <authorList>
            <person name="Brown T."/>
            <person name="Elewa A."/>
            <person name="Iarovenko S."/>
            <person name="Subramanian E."/>
            <person name="Araus A.J."/>
            <person name="Petzold A."/>
            <person name="Susuki M."/>
            <person name="Suzuki K.-i.T."/>
            <person name="Hayashi T."/>
            <person name="Toyoda A."/>
            <person name="Oliveira C."/>
            <person name="Osipova E."/>
            <person name="Leigh N.D."/>
            <person name="Simon A."/>
            <person name="Yun M.H."/>
        </authorList>
    </citation>
    <scope>NUCLEOTIDE SEQUENCE</scope>
    <source>
        <strain evidence="2">20211129_DDA</strain>
        <tissue evidence="2">Liver</tissue>
    </source>
</reference>
<feature type="region of interest" description="Disordered" evidence="1">
    <location>
        <begin position="1"/>
        <end position="68"/>
    </location>
</feature>
<name>A0AAV7PVQ2_PLEWA</name>
<evidence type="ECO:0000313" key="2">
    <source>
        <dbReference type="EMBL" id="KAJ1130548.1"/>
    </source>
</evidence>
<evidence type="ECO:0000256" key="1">
    <source>
        <dbReference type="SAM" id="MobiDB-lite"/>
    </source>
</evidence>
<dbReference type="AlphaFoldDB" id="A0AAV7PVQ2"/>
<dbReference type="Proteomes" id="UP001066276">
    <property type="component" value="Chromosome 7"/>
</dbReference>
<keyword evidence="3" id="KW-1185">Reference proteome</keyword>
<dbReference type="EMBL" id="JANPWB010000011">
    <property type="protein sequence ID" value="KAJ1130548.1"/>
    <property type="molecule type" value="Genomic_DNA"/>
</dbReference>
<protein>
    <submittedName>
        <fullName evidence="2">Uncharacterized protein</fullName>
    </submittedName>
</protein>
<evidence type="ECO:0000313" key="3">
    <source>
        <dbReference type="Proteomes" id="UP001066276"/>
    </source>
</evidence>
<feature type="compositionally biased region" description="Acidic residues" evidence="1">
    <location>
        <begin position="7"/>
        <end position="20"/>
    </location>
</feature>
<organism evidence="2 3">
    <name type="scientific">Pleurodeles waltl</name>
    <name type="common">Iberian ribbed newt</name>
    <dbReference type="NCBI Taxonomy" id="8319"/>
    <lineage>
        <taxon>Eukaryota</taxon>
        <taxon>Metazoa</taxon>
        <taxon>Chordata</taxon>
        <taxon>Craniata</taxon>
        <taxon>Vertebrata</taxon>
        <taxon>Euteleostomi</taxon>
        <taxon>Amphibia</taxon>
        <taxon>Batrachia</taxon>
        <taxon>Caudata</taxon>
        <taxon>Salamandroidea</taxon>
        <taxon>Salamandridae</taxon>
        <taxon>Pleurodelinae</taxon>
        <taxon>Pleurodeles</taxon>
    </lineage>
</organism>
<comment type="caution">
    <text evidence="2">The sequence shown here is derived from an EMBL/GenBank/DDBJ whole genome shotgun (WGS) entry which is preliminary data.</text>
</comment>
<sequence length="68" mass="7310">MPVEDGGSAEEEDEDWDVDEQCLPRKTEEDVEGAAGERSTEVAPGGRAKDPATLLEKPGTTRCVSQPH</sequence>